<accession>A0A8S4Q9L7</accession>
<feature type="compositionally biased region" description="Acidic residues" evidence="1">
    <location>
        <begin position="264"/>
        <end position="282"/>
    </location>
</feature>
<dbReference type="Proteomes" id="UP000749559">
    <property type="component" value="Unassembled WGS sequence"/>
</dbReference>
<sequence>LKQETPESDRLKGSEEIKEIHLSTQIQSKPYVPTLTTQRSRLDAETPACGIVQSAINTQTFTPCQQYTPGLAMAEESWKHGLKHFPHCLDCGLVFMTPTDVTNHRKRTRCVEEDDSDVEEPSKKKILLHDVRENKTLLEMRNKIYNYFDKEFNRLVSKYQDRGLGEKESIEKAKLKLLPEVKARFLRQYGQLLYQIIDLQKLDIHDTITEVVESLVNNGFSFDRAIQKAMSRFSRLADELFDHDEDYTKEGSNNDDGSTYNSDDASENEDGTDDADDNANTA</sequence>
<feature type="non-terminal residue" evidence="2">
    <location>
        <position position="1"/>
    </location>
</feature>
<keyword evidence="3" id="KW-1185">Reference proteome</keyword>
<organism evidence="2 3">
    <name type="scientific">Owenia fusiformis</name>
    <name type="common">Polychaete worm</name>
    <dbReference type="NCBI Taxonomy" id="6347"/>
    <lineage>
        <taxon>Eukaryota</taxon>
        <taxon>Metazoa</taxon>
        <taxon>Spiralia</taxon>
        <taxon>Lophotrochozoa</taxon>
        <taxon>Annelida</taxon>
        <taxon>Polychaeta</taxon>
        <taxon>Sedentaria</taxon>
        <taxon>Canalipalpata</taxon>
        <taxon>Sabellida</taxon>
        <taxon>Oweniida</taxon>
        <taxon>Oweniidae</taxon>
        <taxon>Owenia</taxon>
    </lineage>
</organism>
<reference evidence="2" key="1">
    <citation type="submission" date="2022-03" db="EMBL/GenBank/DDBJ databases">
        <authorList>
            <person name="Martin C."/>
        </authorList>
    </citation>
    <scope>NUCLEOTIDE SEQUENCE</scope>
</reference>
<gene>
    <name evidence="2" type="ORF">OFUS_LOCUS26495</name>
</gene>
<comment type="caution">
    <text evidence="2">The sequence shown here is derived from an EMBL/GenBank/DDBJ whole genome shotgun (WGS) entry which is preliminary data.</text>
</comment>
<feature type="region of interest" description="Disordered" evidence="1">
    <location>
        <begin position="244"/>
        <end position="282"/>
    </location>
</feature>
<dbReference type="AlphaFoldDB" id="A0A8S4Q9L7"/>
<name>A0A8S4Q9L7_OWEFU</name>
<evidence type="ECO:0000313" key="2">
    <source>
        <dbReference type="EMBL" id="CAH1802853.1"/>
    </source>
</evidence>
<proteinExistence type="predicted"/>
<evidence type="ECO:0000256" key="1">
    <source>
        <dbReference type="SAM" id="MobiDB-lite"/>
    </source>
</evidence>
<dbReference type="EMBL" id="CAIIXF020000139">
    <property type="protein sequence ID" value="CAH1802853.1"/>
    <property type="molecule type" value="Genomic_DNA"/>
</dbReference>
<protein>
    <submittedName>
        <fullName evidence="2">Uncharacterized protein</fullName>
    </submittedName>
</protein>
<evidence type="ECO:0000313" key="3">
    <source>
        <dbReference type="Proteomes" id="UP000749559"/>
    </source>
</evidence>
<feature type="compositionally biased region" description="Polar residues" evidence="1">
    <location>
        <begin position="250"/>
        <end position="263"/>
    </location>
</feature>